<dbReference type="EMBL" id="JANJQO010000030">
    <property type="protein sequence ID" value="KAJ2983425.1"/>
    <property type="molecule type" value="Genomic_DNA"/>
</dbReference>
<name>A0ACC1NWV5_9HYPO</name>
<proteinExistence type="predicted"/>
<protein>
    <submittedName>
        <fullName evidence="1">Uncharacterized protein</fullName>
    </submittedName>
</protein>
<dbReference type="Proteomes" id="UP001143910">
    <property type="component" value="Unassembled WGS sequence"/>
</dbReference>
<sequence length="375" mass="41624">MLAVPEYLVPLEQGDSFLTKYQAEIEKKVATMAKGAILVTGSNGSLGCAVVTQIVTTPELAGYYGLYTVRDSSSATGLQLALQRALPSNPHSHRILSLDLTDLENVRAVAATINESVATGSIPPIRAIILNAGYIEFTNQTWTKDGFDMTFASNYLGHWLLCLLLLESLDRDSGRIVVVGSESHDPHSLKCRLAFHDDKWKRFIHSSTEHIAKGTWSASKDDPTHYCGFRRYGASKFCLVLMMTELQRRLDADPALNKIAMLTVDPGTMPSKINHRGPWIIRGFISTYLFPWLCPLVAWFWPNGPLRTLKLGASDVIAGLNSTAADGAAPKSLYFFGRQPVEFNQEAKDVTKQRLLWEDTLGYTQLREGETMLRL</sequence>
<reference evidence="1" key="1">
    <citation type="submission" date="2022-08" db="EMBL/GenBank/DDBJ databases">
        <title>Genome Sequence of Lecanicillium fungicola.</title>
        <authorList>
            <person name="Buettner E."/>
        </authorList>
    </citation>
    <scope>NUCLEOTIDE SEQUENCE</scope>
    <source>
        <strain evidence="1">Babe33</strain>
    </source>
</reference>
<evidence type="ECO:0000313" key="1">
    <source>
        <dbReference type="EMBL" id="KAJ2983425.1"/>
    </source>
</evidence>
<accession>A0ACC1NWV5</accession>
<gene>
    <name evidence="1" type="ORF">NQ176_g698</name>
</gene>
<keyword evidence="2" id="KW-1185">Reference proteome</keyword>
<evidence type="ECO:0000313" key="2">
    <source>
        <dbReference type="Proteomes" id="UP001143910"/>
    </source>
</evidence>
<organism evidence="1 2">
    <name type="scientific">Zarea fungicola</name>
    <dbReference type="NCBI Taxonomy" id="93591"/>
    <lineage>
        <taxon>Eukaryota</taxon>
        <taxon>Fungi</taxon>
        <taxon>Dikarya</taxon>
        <taxon>Ascomycota</taxon>
        <taxon>Pezizomycotina</taxon>
        <taxon>Sordariomycetes</taxon>
        <taxon>Hypocreomycetidae</taxon>
        <taxon>Hypocreales</taxon>
        <taxon>Cordycipitaceae</taxon>
        <taxon>Zarea</taxon>
    </lineage>
</organism>
<comment type="caution">
    <text evidence="1">The sequence shown here is derived from an EMBL/GenBank/DDBJ whole genome shotgun (WGS) entry which is preliminary data.</text>
</comment>